<comment type="caution">
    <text evidence="1">The sequence shown here is derived from an EMBL/GenBank/DDBJ whole genome shotgun (WGS) entry which is preliminary data.</text>
</comment>
<dbReference type="Proteomes" id="UP001176940">
    <property type="component" value="Unassembled WGS sequence"/>
</dbReference>
<evidence type="ECO:0000313" key="2">
    <source>
        <dbReference type="Proteomes" id="UP001176940"/>
    </source>
</evidence>
<feature type="non-terminal residue" evidence="1">
    <location>
        <position position="1"/>
    </location>
</feature>
<accession>A0ABN9MD66</accession>
<keyword evidence="2" id="KW-1185">Reference proteome</keyword>
<proteinExistence type="predicted"/>
<name>A0ABN9MD66_9NEOB</name>
<protein>
    <submittedName>
        <fullName evidence="1">Uncharacterized protein</fullName>
    </submittedName>
</protein>
<dbReference type="EMBL" id="CAUEEQ010056504">
    <property type="protein sequence ID" value="CAJ0963045.1"/>
    <property type="molecule type" value="Genomic_DNA"/>
</dbReference>
<sequence>YRYTKRFTNDHDQRYDLTVIVGVPPGLDWPTREPENPPVGPGFSLMRVHSANLAAAIVTLNGGESRGLAMSQATFHAPRRKRKVYESYESPFPSR</sequence>
<evidence type="ECO:0000313" key="1">
    <source>
        <dbReference type="EMBL" id="CAJ0963045.1"/>
    </source>
</evidence>
<organism evidence="1 2">
    <name type="scientific">Ranitomeya imitator</name>
    <name type="common">mimic poison frog</name>
    <dbReference type="NCBI Taxonomy" id="111125"/>
    <lineage>
        <taxon>Eukaryota</taxon>
        <taxon>Metazoa</taxon>
        <taxon>Chordata</taxon>
        <taxon>Craniata</taxon>
        <taxon>Vertebrata</taxon>
        <taxon>Euteleostomi</taxon>
        <taxon>Amphibia</taxon>
        <taxon>Batrachia</taxon>
        <taxon>Anura</taxon>
        <taxon>Neobatrachia</taxon>
        <taxon>Hyloidea</taxon>
        <taxon>Dendrobatidae</taxon>
        <taxon>Dendrobatinae</taxon>
        <taxon>Ranitomeya</taxon>
    </lineage>
</organism>
<gene>
    <name evidence="1" type="ORF">RIMI_LOCUS18483450</name>
</gene>
<reference evidence="1" key="1">
    <citation type="submission" date="2023-07" db="EMBL/GenBank/DDBJ databases">
        <authorList>
            <person name="Stuckert A."/>
        </authorList>
    </citation>
    <scope>NUCLEOTIDE SEQUENCE</scope>
</reference>